<gene>
    <name evidence="1" type="ORF">EXM22_06840</name>
</gene>
<dbReference type="OrthoDB" id="350508at2"/>
<dbReference type="Proteomes" id="UP000324209">
    <property type="component" value="Chromosome"/>
</dbReference>
<dbReference type="AlphaFoldDB" id="A0A5C1QK72"/>
<evidence type="ECO:0000313" key="2">
    <source>
        <dbReference type="Proteomes" id="UP000324209"/>
    </source>
</evidence>
<dbReference type="KEGG" id="ock:EXM22_06840"/>
<accession>A0A5C1QK72</accession>
<evidence type="ECO:0000313" key="1">
    <source>
        <dbReference type="EMBL" id="QEN07718.1"/>
    </source>
</evidence>
<dbReference type="EMBL" id="CP036150">
    <property type="protein sequence ID" value="QEN07718.1"/>
    <property type="molecule type" value="Genomic_DNA"/>
</dbReference>
<keyword evidence="2" id="KW-1185">Reference proteome</keyword>
<protein>
    <submittedName>
        <fullName evidence="1">Uncharacterized protein</fullName>
    </submittedName>
</protein>
<reference evidence="1 2" key="1">
    <citation type="submission" date="2019-02" db="EMBL/GenBank/DDBJ databases">
        <title>Complete Genome Sequence and Methylome Analysis of free living Spirochaetas.</title>
        <authorList>
            <person name="Fomenkov A."/>
            <person name="Dubinina G."/>
            <person name="Leshcheva N."/>
            <person name="Mikheeva N."/>
            <person name="Grabovich M."/>
            <person name="Vincze T."/>
            <person name="Roberts R.J."/>
        </authorList>
    </citation>
    <scope>NUCLEOTIDE SEQUENCE [LARGE SCALE GENOMIC DNA]</scope>
    <source>
        <strain evidence="1 2">K2</strain>
    </source>
</reference>
<organism evidence="1 2">
    <name type="scientific">Oceanispirochaeta crateris</name>
    <dbReference type="NCBI Taxonomy" id="2518645"/>
    <lineage>
        <taxon>Bacteria</taxon>
        <taxon>Pseudomonadati</taxon>
        <taxon>Spirochaetota</taxon>
        <taxon>Spirochaetia</taxon>
        <taxon>Spirochaetales</taxon>
        <taxon>Spirochaetaceae</taxon>
        <taxon>Oceanispirochaeta</taxon>
    </lineage>
</organism>
<sequence length="132" mass="15257">MLHPKSIEWDKKLKEICDQIDLWLEEQYGALYTLRPNRPLSGETSNPEMDGLFNVQAVFTPGYRSDTGRGYLIEIELSTLEKVDLKLKREILDQVLVKLEEAIKNEFPERLLEIGFDGNMIKIWGDLNLGFA</sequence>
<dbReference type="RefSeq" id="WP_149485798.1">
    <property type="nucleotide sequence ID" value="NZ_CP036150.1"/>
</dbReference>
<proteinExistence type="predicted"/>
<name>A0A5C1QK72_9SPIO</name>